<evidence type="ECO:0000256" key="6">
    <source>
        <dbReference type="ARBA" id="ARBA00035023"/>
    </source>
</evidence>
<reference evidence="9 10" key="1">
    <citation type="submission" date="2022-07" db="EMBL/GenBank/DDBJ databases">
        <title>Degradation activity of malathion, p-nitrophenol and potential low-temperature adaptation strategy of Rhodococcus sp. FXJ9.536.</title>
        <authorList>
            <person name="Huang J."/>
            <person name="Huang Y."/>
        </authorList>
    </citation>
    <scope>NUCLEOTIDE SEQUENCE [LARGE SCALE GENOMIC DNA]</scope>
    <source>
        <strain evidence="9 10">FXJ9.536</strain>
    </source>
</reference>
<comment type="similarity">
    <text evidence="5">Belongs to the 2-oxoadipate dioxygenase/decarboxylase family.</text>
</comment>
<dbReference type="PANTHER" id="PTHR39479:SF2">
    <property type="entry name" value="2-OXOADIPATE DIOXYGENASE_DECARBOXYLASE"/>
    <property type="match status" value="1"/>
</dbReference>
<keyword evidence="2" id="KW-0223">Dioxygenase</keyword>
<dbReference type="RefSeq" id="WP_255969407.1">
    <property type="nucleotide sequence ID" value="NZ_JANFQF010000010.1"/>
</dbReference>
<sequence length="411" mass="45714">MVETWELRARFARALSAMYGRELPAYTTLVEVTAEVNADLAEQNPAKAVRFGSLDRVAAERHGAIRLGSAAELRQVAILFAGFGMHPVGFYDLRDGASPVPLVATAFRPLDSIELGRNPFGVFTSMLTTADRRFFDADLQARLENFLTRRSLFPTELLHLAALAAEEGGLTAPSAERFVSLATTVFALSDAPIDKAWYSELEAVSPVAADIGVAGTHIDHLTPRVLDIDELYRRMTARGITMIDRIQGPPVWDGPDVLVRQTSFRAMAEPRRFILRDRSVVAGETRVRFGNAEARGIALTPAGRELYDRLAAADADAAEWEREFPRTEPELESRGMAYFTYRREGSRHIAEPIVYEDFLPASATDTCNRAEVAFGSDYHLPWLAETLGRPVHDPFALYQQQQDRSRERTPS</sequence>
<evidence type="ECO:0000256" key="2">
    <source>
        <dbReference type="ARBA" id="ARBA00022964"/>
    </source>
</evidence>
<dbReference type="Gene3D" id="3.10.180.80">
    <property type="entry name" value="Uncharacterised protein PF07063, DUF1338"/>
    <property type="match status" value="1"/>
</dbReference>
<evidence type="ECO:0000256" key="5">
    <source>
        <dbReference type="ARBA" id="ARBA00035013"/>
    </source>
</evidence>
<dbReference type="InterPro" id="IPR009770">
    <property type="entry name" value="HGLS"/>
</dbReference>
<dbReference type="SMART" id="SM01150">
    <property type="entry name" value="DUF1338"/>
    <property type="match status" value="1"/>
</dbReference>
<evidence type="ECO:0000256" key="3">
    <source>
        <dbReference type="ARBA" id="ARBA00023002"/>
    </source>
</evidence>
<accession>A0ABT1QDH9</accession>
<organism evidence="9 10">
    <name type="scientific">Rhodococcus tibetensis</name>
    <dbReference type="NCBI Taxonomy" id="2965064"/>
    <lineage>
        <taxon>Bacteria</taxon>
        <taxon>Bacillati</taxon>
        <taxon>Actinomycetota</taxon>
        <taxon>Actinomycetes</taxon>
        <taxon>Mycobacteriales</taxon>
        <taxon>Nocardiaceae</taxon>
        <taxon>Rhodococcus</taxon>
    </lineage>
</organism>
<dbReference type="EC" id="1.13.11.93" evidence="6"/>
<dbReference type="CDD" id="cd16348">
    <property type="entry name" value="VOC_YdcJ_like"/>
    <property type="match status" value="1"/>
</dbReference>
<evidence type="ECO:0000256" key="8">
    <source>
        <dbReference type="ARBA" id="ARBA00035045"/>
    </source>
</evidence>
<evidence type="ECO:0000256" key="4">
    <source>
        <dbReference type="ARBA" id="ARBA00023004"/>
    </source>
</evidence>
<protein>
    <recommendedName>
        <fullName evidence="7">2-oxoadipate dioxygenase/decarboxylase</fullName>
        <ecNumber evidence="6">1.13.11.93</ecNumber>
    </recommendedName>
    <alternativeName>
        <fullName evidence="8">2-hydroxyglutarate synthase</fullName>
    </alternativeName>
</protein>
<proteinExistence type="inferred from homology"/>
<evidence type="ECO:0000313" key="9">
    <source>
        <dbReference type="EMBL" id="MCQ4120329.1"/>
    </source>
</evidence>
<keyword evidence="4" id="KW-0408">Iron</keyword>
<keyword evidence="10" id="KW-1185">Reference proteome</keyword>
<evidence type="ECO:0000256" key="7">
    <source>
        <dbReference type="ARBA" id="ARBA00035034"/>
    </source>
</evidence>
<dbReference type="Pfam" id="PF07063">
    <property type="entry name" value="HGLS"/>
    <property type="match status" value="1"/>
</dbReference>
<comment type="cofactor">
    <cofactor evidence="1">
        <name>Fe(2+)</name>
        <dbReference type="ChEBI" id="CHEBI:29033"/>
    </cofactor>
</comment>
<name>A0ABT1QDH9_9NOCA</name>
<dbReference type="PANTHER" id="PTHR39479">
    <property type="match status" value="1"/>
</dbReference>
<keyword evidence="3" id="KW-0560">Oxidoreductase</keyword>
<evidence type="ECO:0000256" key="1">
    <source>
        <dbReference type="ARBA" id="ARBA00001954"/>
    </source>
</evidence>
<comment type="caution">
    <text evidence="9">The sequence shown here is derived from an EMBL/GenBank/DDBJ whole genome shotgun (WGS) entry which is preliminary data.</text>
</comment>
<evidence type="ECO:0000313" key="10">
    <source>
        <dbReference type="Proteomes" id="UP001524501"/>
    </source>
</evidence>
<dbReference type="EMBL" id="JANFQF010000010">
    <property type="protein sequence ID" value="MCQ4120329.1"/>
    <property type="molecule type" value="Genomic_DNA"/>
</dbReference>
<dbReference type="InterPro" id="IPR047869">
    <property type="entry name" value="YdcJ_bac-like"/>
</dbReference>
<gene>
    <name evidence="9" type="ORF">NOF53_14300</name>
</gene>
<dbReference type="Proteomes" id="UP001524501">
    <property type="component" value="Unassembled WGS sequence"/>
</dbReference>